<dbReference type="PANTHER" id="PTHR21089:SF1">
    <property type="entry name" value="BIFUNCTIONAL 3-DEHYDROQUINATE DEHYDRATASE_SHIKIMATE DEHYDROGENASE, CHLOROPLASTIC"/>
    <property type="match status" value="1"/>
</dbReference>
<feature type="domain" description="Shikimate dehydrogenase substrate binding N-terminal" evidence="3">
    <location>
        <begin position="12"/>
        <end position="99"/>
    </location>
</feature>
<dbReference type="NCBIfam" id="NF009201">
    <property type="entry name" value="PRK12549.1"/>
    <property type="match status" value="1"/>
</dbReference>
<dbReference type="NCBIfam" id="NF001319">
    <property type="entry name" value="PRK00258.3-3"/>
    <property type="match status" value="1"/>
</dbReference>
<dbReference type="Gene3D" id="3.40.50.10860">
    <property type="entry name" value="Leucine Dehydrogenase, chain A, domain 1"/>
    <property type="match status" value="1"/>
</dbReference>
<dbReference type="InterPro" id="IPR013708">
    <property type="entry name" value="Shikimate_DH-bd_N"/>
</dbReference>
<keyword evidence="2" id="KW-0028">Amino-acid biosynthesis</keyword>
<evidence type="ECO:0000256" key="2">
    <source>
        <dbReference type="ARBA" id="ARBA00023141"/>
    </source>
</evidence>
<dbReference type="Gene3D" id="3.40.50.720">
    <property type="entry name" value="NAD(P)-binding Rossmann-like Domain"/>
    <property type="match status" value="1"/>
</dbReference>
<dbReference type="SUPFAM" id="SSF53223">
    <property type="entry name" value="Aminoacid dehydrogenase-like, N-terminal domain"/>
    <property type="match status" value="1"/>
</dbReference>
<dbReference type="PANTHER" id="PTHR21089">
    <property type="entry name" value="SHIKIMATE DEHYDROGENASE"/>
    <property type="match status" value="1"/>
</dbReference>
<dbReference type="Proteomes" id="UP000597761">
    <property type="component" value="Unassembled WGS sequence"/>
</dbReference>
<dbReference type="Pfam" id="PF08501">
    <property type="entry name" value="Shikimate_dh_N"/>
    <property type="match status" value="1"/>
</dbReference>
<dbReference type="InterPro" id="IPR036291">
    <property type="entry name" value="NAD(P)-bd_dom_sf"/>
</dbReference>
<dbReference type="SUPFAM" id="SSF51735">
    <property type="entry name" value="NAD(P)-binding Rossmann-fold domains"/>
    <property type="match status" value="1"/>
</dbReference>
<comment type="caution">
    <text evidence="4">The sequence shown here is derived from an EMBL/GenBank/DDBJ whole genome shotgun (WGS) entry which is preliminary data.</text>
</comment>
<dbReference type="RefSeq" id="WP_188666371.1">
    <property type="nucleotide sequence ID" value="NZ_BMJI01000002.1"/>
</dbReference>
<accession>A0ABQ1NQN3</accession>
<protein>
    <submittedName>
        <fullName evidence="4">Shikimate dehydrogenase (NADP(+))</fullName>
    </submittedName>
</protein>
<dbReference type="InterPro" id="IPR022893">
    <property type="entry name" value="Shikimate_DH_fam"/>
</dbReference>
<comment type="pathway">
    <text evidence="1">Metabolic intermediate biosynthesis; chorismate biosynthesis; chorismate from D-erythrose 4-phosphate and phosphoenolpyruvate: step 4/7.</text>
</comment>
<evidence type="ECO:0000313" key="5">
    <source>
        <dbReference type="Proteomes" id="UP000597761"/>
    </source>
</evidence>
<sequence>MSTTAESFLVGLVGSGITASLTPPMHEEEAARLGLRYLYRPVDLDVIGRPGTAVGELLRAGRDLGFNAFNITHPCKQLVIDHLDELVPQAAALQAVNTVLVVDGRLVGYNTDRTGFATGLAAELPDVPRSTVLQIGTGGAGAAVAAALVDTGVQRLVLTDADPARARARAAVLQEQHADREFVVVGTDRIGEVMETADGVVNATPIGMHHHPGTPLPADRLRPDQWVADVVYLPIDTPLVQAARARGCRVLDGGHMAVGQAADAFALITGITPDRTRMRDHFLRLVGGGPD</sequence>
<dbReference type="CDD" id="cd01065">
    <property type="entry name" value="NAD_bind_Shikimate_DH"/>
    <property type="match status" value="1"/>
</dbReference>
<evidence type="ECO:0000256" key="1">
    <source>
        <dbReference type="ARBA" id="ARBA00004871"/>
    </source>
</evidence>
<name>A0ABQ1NQN3_9MICC</name>
<reference evidence="5" key="1">
    <citation type="journal article" date="2019" name="Int. J. Syst. Evol. Microbiol.">
        <title>The Global Catalogue of Microorganisms (GCM) 10K type strain sequencing project: providing services to taxonomists for standard genome sequencing and annotation.</title>
        <authorList>
            <consortium name="The Broad Institute Genomics Platform"/>
            <consortium name="The Broad Institute Genome Sequencing Center for Infectious Disease"/>
            <person name="Wu L."/>
            <person name="Ma J."/>
        </authorList>
    </citation>
    <scope>NUCLEOTIDE SEQUENCE [LARGE SCALE GENOMIC DNA]</scope>
    <source>
        <strain evidence="5">CGMCC 1.15480</strain>
    </source>
</reference>
<gene>
    <name evidence="4" type="primary">aroE</name>
    <name evidence="4" type="ORF">GCM10011512_07230</name>
</gene>
<dbReference type="EMBL" id="BMJI01000002">
    <property type="protein sequence ID" value="GGC83032.1"/>
    <property type="molecule type" value="Genomic_DNA"/>
</dbReference>
<organism evidence="4 5">
    <name type="scientific">Tersicoccus solisilvae</name>
    <dbReference type="NCBI Taxonomy" id="1882339"/>
    <lineage>
        <taxon>Bacteria</taxon>
        <taxon>Bacillati</taxon>
        <taxon>Actinomycetota</taxon>
        <taxon>Actinomycetes</taxon>
        <taxon>Micrococcales</taxon>
        <taxon>Micrococcaceae</taxon>
        <taxon>Tersicoccus</taxon>
    </lineage>
</organism>
<evidence type="ECO:0000313" key="4">
    <source>
        <dbReference type="EMBL" id="GGC83032.1"/>
    </source>
</evidence>
<keyword evidence="5" id="KW-1185">Reference proteome</keyword>
<dbReference type="InterPro" id="IPR046346">
    <property type="entry name" value="Aminoacid_DH-like_N_sf"/>
</dbReference>
<proteinExistence type="predicted"/>
<evidence type="ECO:0000259" key="3">
    <source>
        <dbReference type="Pfam" id="PF08501"/>
    </source>
</evidence>
<keyword evidence="2" id="KW-0057">Aromatic amino acid biosynthesis</keyword>